<dbReference type="InterPro" id="IPR036345">
    <property type="entry name" value="ExoRNase_PH_dom2_sf"/>
</dbReference>
<comment type="similarity">
    <text evidence="4">Belongs to the RNase PH family. Rrp42 subfamily.</text>
</comment>
<dbReference type="FunCoup" id="L0AAZ3">
    <property type="interactions" value="164"/>
</dbReference>
<dbReference type="InterPro" id="IPR001247">
    <property type="entry name" value="ExoRNase_PH_dom1"/>
</dbReference>
<dbReference type="KEGG" id="clg:Calag_0432"/>
<evidence type="ECO:0000256" key="1">
    <source>
        <dbReference type="ARBA" id="ARBA00004496"/>
    </source>
</evidence>
<dbReference type="NCBIfam" id="NF003282">
    <property type="entry name" value="PRK04282.1-1"/>
    <property type="match status" value="1"/>
</dbReference>
<dbReference type="eggNOG" id="arCOG01574">
    <property type="taxonomic scope" value="Archaea"/>
</dbReference>
<dbReference type="InterPro" id="IPR050590">
    <property type="entry name" value="Exosome_comp_Rrp42_subfam"/>
</dbReference>
<accession>L0AAZ3</accession>
<evidence type="ECO:0000259" key="6">
    <source>
        <dbReference type="Pfam" id="PF03725"/>
    </source>
</evidence>
<dbReference type="GeneID" id="14211692"/>
<sequence>MSTTPYRTQIIPKIKRDVYLNLYRKGQRADERDFYSPRKISIQTNVLEKANGSALVKLGNTQVLAGIKIEPGEPFADMPDEGVLQVHAELVPLASPQFEPGPPDENAIELARVIDRSLRDPKAVDLKSLVIRPGDKVWMLWLDLYILDYDGNLFDASMLASMAALSTARMPEFEEMETGEIKLTNKISDIPIKLNKRIVTVTTAKIENYIIVDPNLDEEIISDTRSVISFDENGNIVGVQKTGMGSVSQEELDNIVNISSQAAQVYFKLLNNALVSEKKEEGGK</sequence>
<dbReference type="InterPro" id="IPR027408">
    <property type="entry name" value="PNPase/RNase_PH_dom_sf"/>
</dbReference>
<proteinExistence type="inferred from homology"/>
<evidence type="ECO:0000256" key="3">
    <source>
        <dbReference type="ARBA" id="ARBA00022835"/>
    </source>
</evidence>
<evidence type="ECO:0000313" key="8">
    <source>
        <dbReference type="Proteomes" id="UP000010469"/>
    </source>
</evidence>
<dbReference type="InterPro" id="IPR015847">
    <property type="entry name" value="ExoRNase_PH_dom2"/>
</dbReference>
<gene>
    <name evidence="4" type="primary">rrp42</name>
    <name evidence="7" type="ordered locus">Calag_0432</name>
</gene>
<dbReference type="Gene3D" id="3.30.230.70">
    <property type="entry name" value="GHMP Kinase, N-terminal domain"/>
    <property type="match status" value="1"/>
</dbReference>
<dbReference type="AlphaFoldDB" id="L0AAZ3"/>
<dbReference type="GO" id="GO:0000177">
    <property type="term" value="C:cytoplasmic exosome (RNase complex)"/>
    <property type="evidence" value="ECO:0007669"/>
    <property type="project" value="TreeGrafter"/>
</dbReference>
<feature type="domain" description="Exoribonuclease phosphorolytic" evidence="5">
    <location>
        <begin position="38"/>
        <end position="171"/>
    </location>
</feature>
<dbReference type="GO" id="GO:0035925">
    <property type="term" value="F:mRNA 3'-UTR AU-rich region binding"/>
    <property type="evidence" value="ECO:0007669"/>
    <property type="project" value="TreeGrafter"/>
</dbReference>
<comment type="subunit">
    <text evidence="4">Component of the archaeal exosome complex. Forms a hexameric ring-like arrangement composed of 3 Rrp41-Rrp42 heterodimers. The hexameric ring associates with a trimer of Rrp4 and/or Csl4 subunits.</text>
</comment>
<dbReference type="InParanoid" id="L0AAZ3"/>
<name>L0AAZ3_CALLD</name>
<keyword evidence="2 4" id="KW-0963">Cytoplasm</keyword>
<dbReference type="RefSeq" id="WP_015232098.1">
    <property type="nucleotide sequence ID" value="NC_019791.1"/>
</dbReference>
<dbReference type="InterPro" id="IPR020568">
    <property type="entry name" value="Ribosomal_Su5_D2-typ_SF"/>
</dbReference>
<dbReference type="Proteomes" id="UP000010469">
    <property type="component" value="Chromosome"/>
</dbReference>
<dbReference type="Pfam" id="PF03725">
    <property type="entry name" value="RNase_PH_C"/>
    <property type="match status" value="1"/>
</dbReference>
<evidence type="ECO:0000259" key="5">
    <source>
        <dbReference type="Pfam" id="PF01138"/>
    </source>
</evidence>
<dbReference type="HOGENOM" id="CLU_038194_0_0_2"/>
<dbReference type="Pfam" id="PF01138">
    <property type="entry name" value="RNase_PH"/>
    <property type="match status" value="1"/>
</dbReference>
<dbReference type="InterPro" id="IPR020869">
    <property type="entry name" value="Rrp42_archaea"/>
</dbReference>
<protein>
    <recommendedName>
        <fullName evidence="4">Exosome complex component Rrp42</fullName>
    </recommendedName>
</protein>
<dbReference type="FunFam" id="3.30.230.70:FF:000017">
    <property type="entry name" value="Exosome complex component Rrp42"/>
    <property type="match status" value="1"/>
</dbReference>
<comment type="function">
    <text evidence="4">Non-catalytic component of the exosome, which is a complex involved in RNA degradation. Contributes to the structuring of the Rrp41 active site.</text>
</comment>
<keyword evidence="3 4" id="KW-0271">Exosome</keyword>
<dbReference type="STRING" id="1056495.Calag_0432"/>
<comment type="subcellular location">
    <subcellularLocation>
        <location evidence="1 4">Cytoplasm</location>
    </subcellularLocation>
</comment>
<dbReference type="SUPFAM" id="SSF55666">
    <property type="entry name" value="Ribonuclease PH domain 2-like"/>
    <property type="match status" value="1"/>
</dbReference>
<feature type="domain" description="Exoribonuclease phosphorolytic" evidence="6">
    <location>
        <begin position="198"/>
        <end position="261"/>
    </location>
</feature>
<dbReference type="CDD" id="cd11365">
    <property type="entry name" value="RNase_PH_archRRP42"/>
    <property type="match status" value="1"/>
</dbReference>
<dbReference type="SUPFAM" id="SSF54211">
    <property type="entry name" value="Ribosomal protein S5 domain 2-like"/>
    <property type="match status" value="1"/>
</dbReference>
<dbReference type="GO" id="GO:0016075">
    <property type="term" value="P:rRNA catabolic process"/>
    <property type="evidence" value="ECO:0007669"/>
    <property type="project" value="TreeGrafter"/>
</dbReference>
<keyword evidence="8" id="KW-1185">Reference proteome</keyword>
<dbReference type="PANTHER" id="PTHR11097:SF8">
    <property type="entry name" value="EXOSOME COMPLEX COMPONENT RRP42"/>
    <property type="match status" value="1"/>
</dbReference>
<dbReference type="EMBL" id="CP003378">
    <property type="protein sequence ID" value="AFZ70200.1"/>
    <property type="molecule type" value="Genomic_DNA"/>
</dbReference>
<reference evidence="8" key="1">
    <citation type="submission" date="2012-03" db="EMBL/GenBank/DDBJ databases">
        <title>Complete genome of Caldisphaera lagunensis DSM 15908.</title>
        <authorList>
            <person name="Lucas S."/>
            <person name="Copeland A."/>
            <person name="Lapidus A."/>
            <person name="Glavina del Rio T."/>
            <person name="Dalin E."/>
            <person name="Tice H."/>
            <person name="Bruce D."/>
            <person name="Goodwin L."/>
            <person name="Pitluck S."/>
            <person name="Peters L."/>
            <person name="Mikhailova N."/>
            <person name="Teshima H."/>
            <person name="Kyrpides N."/>
            <person name="Mavromatis K."/>
            <person name="Ivanova N."/>
            <person name="Brettin T."/>
            <person name="Detter J.C."/>
            <person name="Han C."/>
            <person name="Larimer F."/>
            <person name="Land M."/>
            <person name="Hauser L."/>
            <person name="Markowitz V."/>
            <person name="Cheng J.-F."/>
            <person name="Hugenholtz P."/>
            <person name="Woyke T."/>
            <person name="Wu D."/>
            <person name="Spring S."/>
            <person name="Schroeder M."/>
            <person name="Brambilla E."/>
            <person name="Klenk H.-P."/>
            <person name="Eisen J.A."/>
        </authorList>
    </citation>
    <scope>NUCLEOTIDE SEQUENCE [LARGE SCALE GENOMIC DNA]</scope>
    <source>
        <strain evidence="8">DSM 15908 / JCM 11604 / IC-154</strain>
    </source>
</reference>
<evidence type="ECO:0000256" key="4">
    <source>
        <dbReference type="HAMAP-Rule" id="MF_00622"/>
    </source>
</evidence>
<dbReference type="OrthoDB" id="30932at2157"/>
<evidence type="ECO:0000256" key="2">
    <source>
        <dbReference type="ARBA" id="ARBA00022490"/>
    </source>
</evidence>
<dbReference type="HAMAP" id="MF_00622">
    <property type="entry name" value="Exosome_Rrp42"/>
    <property type="match status" value="1"/>
</dbReference>
<evidence type="ECO:0000313" key="7">
    <source>
        <dbReference type="EMBL" id="AFZ70200.1"/>
    </source>
</evidence>
<dbReference type="PANTHER" id="PTHR11097">
    <property type="entry name" value="EXOSOME COMPLEX EXONUCLEASE RIBOSOMAL RNA PROCESSING PROTEIN"/>
    <property type="match status" value="1"/>
</dbReference>
<organism evidence="7 8">
    <name type="scientific">Caldisphaera lagunensis (strain DSM 15908 / JCM 11604 / ANMR 0165 / IC-154)</name>
    <dbReference type="NCBI Taxonomy" id="1056495"/>
    <lineage>
        <taxon>Archaea</taxon>
        <taxon>Thermoproteota</taxon>
        <taxon>Thermoprotei</taxon>
        <taxon>Acidilobales</taxon>
        <taxon>Caldisphaeraceae</taxon>
        <taxon>Caldisphaera</taxon>
    </lineage>
</organism>